<evidence type="ECO:0000313" key="4">
    <source>
        <dbReference type="Proteomes" id="UP000654075"/>
    </source>
</evidence>
<proteinExistence type="predicted"/>
<sequence>MAAKTPAASARNAPAKVALNPFGHRKKTRVKNAQELRTFFMTIQDSPDGADMDPLTLPKCVECSHCGWPVYPRDSKVATKKTFARAGIERLSKREEDAQRKKAIEDAVERGEEIPPDLLEWAENDQGDEGGSQDSRDTVERLADQVQDLEDANQEFEKKVDLLEADKKALTEQVVQLNGEIEVSTERIEFLEEAEQRWRDKLTKARLEIERLLQVNERASFVSADRECGLIVSLLDARNLRNQIAVMKRRRAKMLDEMEKELAKRQRREEDTMALHVYQRQAAKDAAAAMMMELETRRRREVAELQEQLSCDRIRIAALEAAIPRLEGKLRMAAHRLLERSMSTKAWPAANSHALRAWCGIHPAVVFENKYDRTLKLLEETRVELDQFTQRCGQLEGDLKQTTLERDAMTTKFHDLEERFRLFKEEAGLDEESMKKKREAVAAKE</sequence>
<dbReference type="AlphaFoldDB" id="A0A813GXR6"/>
<evidence type="ECO:0000256" key="1">
    <source>
        <dbReference type="SAM" id="Coils"/>
    </source>
</evidence>
<feature type="coiled-coil region" evidence="1">
    <location>
        <begin position="237"/>
        <end position="275"/>
    </location>
</feature>
<keyword evidence="1" id="KW-0175">Coiled coil</keyword>
<feature type="region of interest" description="Disordered" evidence="2">
    <location>
        <begin position="107"/>
        <end position="137"/>
    </location>
</feature>
<gene>
    <name evidence="3" type="ORF">PGLA1383_LOCUS46481</name>
</gene>
<feature type="coiled-coil region" evidence="1">
    <location>
        <begin position="378"/>
        <end position="419"/>
    </location>
</feature>
<comment type="caution">
    <text evidence="3">The sequence shown here is derived from an EMBL/GenBank/DDBJ whole genome shotgun (WGS) entry which is preliminary data.</text>
</comment>
<reference evidence="3" key="1">
    <citation type="submission" date="2021-02" db="EMBL/GenBank/DDBJ databases">
        <authorList>
            <person name="Dougan E. K."/>
            <person name="Rhodes N."/>
            <person name="Thang M."/>
            <person name="Chan C."/>
        </authorList>
    </citation>
    <scope>NUCLEOTIDE SEQUENCE</scope>
</reference>
<accession>A0A813GXR6</accession>
<dbReference type="OrthoDB" id="477221at2759"/>
<dbReference type="Proteomes" id="UP000654075">
    <property type="component" value="Unassembled WGS sequence"/>
</dbReference>
<name>A0A813GXR6_POLGL</name>
<protein>
    <submittedName>
        <fullName evidence="3">Uncharacterized protein</fullName>
    </submittedName>
</protein>
<evidence type="ECO:0000256" key="2">
    <source>
        <dbReference type="SAM" id="MobiDB-lite"/>
    </source>
</evidence>
<evidence type="ECO:0000313" key="3">
    <source>
        <dbReference type="EMBL" id="CAE8630084.1"/>
    </source>
</evidence>
<organism evidence="3 4">
    <name type="scientific">Polarella glacialis</name>
    <name type="common">Dinoflagellate</name>
    <dbReference type="NCBI Taxonomy" id="89957"/>
    <lineage>
        <taxon>Eukaryota</taxon>
        <taxon>Sar</taxon>
        <taxon>Alveolata</taxon>
        <taxon>Dinophyceae</taxon>
        <taxon>Suessiales</taxon>
        <taxon>Suessiaceae</taxon>
        <taxon>Polarella</taxon>
    </lineage>
</organism>
<keyword evidence="4" id="KW-1185">Reference proteome</keyword>
<feature type="non-terminal residue" evidence="3">
    <location>
        <position position="1"/>
    </location>
</feature>
<dbReference type="EMBL" id="CAJNNV010029781">
    <property type="protein sequence ID" value="CAE8630084.1"/>
    <property type="molecule type" value="Genomic_DNA"/>
</dbReference>